<sequence>MFDPFFLHHCRMRDVLKDRHRRLHGNHRPLQLHQFKERRNLLTWMMVGLGSPLVMMMEAEVEVGVAEAIGKVGSSFLDFLLS</sequence>
<protein>
    <submittedName>
        <fullName evidence="1">Putative ovule protein</fullName>
    </submittedName>
</protein>
<reference evidence="1" key="1">
    <citation type="submission" date="2015-12" db="EMBL/GenBank/DDBJ databases">
        <title>Gene expression during late stages of embryo sac development: a critical building block for successful pollen-pistil interactions.</title>
        <authorList>
            <person name="Liu Y."/>
            <person name="Joly V."/>
            <person name="Sabar M."/>
            <person name="Matton D.P."/>
        </authorList>
    </citation>
    <scope>NUCLEOTIDE SEQUENCE</scope>
</reference>
<accession>A0A0V0HY70</accession>
<name>A0A0V0HY70_SOLCH</name>
<organism evidence="1">
    <name type="scientific">Solanum chacoense</name>
    <name type="common">Chaco potato</name>
    <dbReference type="NCBI Taxonomy" id="4108"/>
    <lineage>
        <taxon>Eukaryota</taxon>
        <taxon>Viridiplantae</taxon>
        <taxon>Streptophyta</taxon>
        <taxon>Embryophyta</taxon>
        <taxon>Tracheophyta</taxon>
        <taxon>Spermatophyta</taxon>
        <taxon>Magnoliopsida</taxon>
        <taxon>eudicotyledons</taxon>
        <taxon>Gunneridae</taxon>
        <taxon>Pentapetalae</taxon>
        <taxon>asterids</taxon>
        <taxon>lamiids</taxon>
        <taxon>Solanales</taxon>
        <taxon>Solanaceae</taxon>
        <taxon>Solanoideae</taxon>
        <taxon>Solaneae</taxon>
        <taxon>Solanum</taxon>
    </lineage>
</organism>
<dbReference type="AlphaFoldDB" id="A0A0V0HY70"/>
<dbReference type="EMBL" id="GEDG01013666">
    <property type="protein sequence ID" value="JAP25091.1"/>
    <property type="molecule type" value="Transcribed_RNA"/>
</dbReference>
<evidence type="ECO:0000313" key="1">
    <source>
        <dbReference type="EMBL" id="JAP25091.1"/>
    </source>
</evidence>
<proteinExistence type="predicted"/>